<sequence>MADKTSELKQKGNQALAESRFSDAIEFYSQAIALDPQNHVLYSNRSAAYAKAKRYEEALKDAEETIRLDKKWSKGYSRKVAALSFMNRHEEAVQCCEEGLKYNPDNEQLKESLRNEKAAVSSSGSEGGFPNLFDDPNMITKLAMNPKTRELLKDEEFVQKLRQMSTNPELADFKDPRLLQVMSVLLGIDMDNMQRHQPSGQRESETDGNSQSHDKTDEPMDVDQESDEKKKAMQQKQLGNEAYKKKDFATAHQHYEKAIELDPTNITFYSNNAAVFFEEGKFEECIKSCDKAVEVGRENRSDYKLIGKAYARAANASLKLDNYDKAIYYFDKSLSEHRDPNVVRRRHEIERLKKEHDKKAYINPELSLQEKEKGNQCYSEGNYPDAIKHYKEAILRNPDDARLYCNRAACYTKLMEYHLALSDCDEAIKRDPKYVKAYIRRGAALMAMKEPSRALKAYEEALKLEPGSQEALNGVNEATASCSSNPEEMRKKALEDPEIQAILADPAMRLILEQMTQDPKAVKEHLQNPDIASKIEKLIDSGIIGIR</sequence>
<keyword evidence="3 7" id="KW-0802">TPR repeat</keyword>
<dbReference type="Pfam" id="PF17830">
    <property type="entry name" value="STI1-HOP_DP"/>
    <property type="match status" value="2"/>
</dbReference>
<feature type="repeat" description="TPR" evidence="7">
    <location>
        <begin position="435"/>
        <end position="468"/>
    </location>
</feature>
<dbReference type="SMART" id="SM00028">
    <property type="entry name" value="TPR"/>
    <property type="match status" value="9"/>
</dbReference>
<evidence type="ECO:0000313" key="10">
    <source>
        <dbReference type="EMBL" id="VDP04904.1"/>
    </source>
</evidence>
<evidence type="ECO:0000256" key="3">
    <source>
        <dbReference type="ARBA" id="ARBA00022803"/>
    </source>
</evidence>
<dbReference type="PANTHER" id="PTHR22904">
    <property type="entry name" value="TPR REPEAT CONTAINING PROTEIN"/>
    <property type="match status" value="1"/>
</dbReference>
<dbReference type="Pfam" id="PF13414">
    <property type="entry name" value="TPR_11"/>
    <property type="match status" value="2"/>
</dbReference>
<dbReference type="InterPro" id="IPR041243">
    <property type="entry name" value="STI1/HOP_DP"/>
</dbReference>
<keyword evidence="11" id="KW-1185">Reference proteome</keyword>
<protein>
    <recommendedName>
        <fullName evidence="5">Stress-induced-phosphoprotein 1</fullName>
    </recommendedName>
</protein>
<evidence type="ECO:0000256" key="2">
    <source>
        <dbReference type="ARBA" id="ARBA00022737"/>
    </source>
</evidence>
<organism evidence="12">
    <name type="scientific">Soboliphyme baturini</name>
    <dbReference type="NCBI Taxonomy" id="241478"/>
    <lineage>
        <taxon>Eukaryota</taxon>
        <taxon>Metazoa</taxon>
        <taxon>Ecdysozoa</taxon>
        <taxon>Nematoda</taxon>
        <taxon>Enoplea</taxon>
        <taxon>Dorylaimia</taxon>
        <taxon>Dioctophymatida</taxon>
        <taxon>Dioctophymatoidea</taxon>
        <taxon>Soboliphymatidae</taxon>
        <taxon>Soboliphyme</taxon>
    </lineage>
</organism>
<name>A0A183ILV2_9BILA</name>
<dbReference type="FunFam" id="1.10.260.100:FF:000004">
    <property type="entry name" value="Putative stress-induced-phosphoprotein 1"/>
    <property type="match status" value="1"/>
</dbReference>
<dbReference type="Proteomes" id="UP000270296">
    <property type="component" value="Unassembled WGS sequence"/>
</dbReference>
<dbReference type="SMART" id="SM00727">
    <property type="entry name" value="STI1"/>
    <property type="match status" value="2"/>
</dbReference>
<evidence type="ECO:0000256" key="7">
    <source>
        <dbReference type="PROSITE-ProRule" id="PRU00339"/>
    </source>
</evidence>
<evidence type="ECO:0000256" key="5">
    <source>
        <dbReference type="ARBA" id="ARBA00026193"/>
    </source>
</evidence>
<feature type="repeat" description="TPR" evidence="7">
    <location>
        <begin position="232"/>
        <end position="265"/>
    </location>
</feature>
<feature type="region of interest" description="Disordered" evidence="8">
    <location>
        <begin position="194"/>
        <end position="242"/>
    </location>
</feature>
<feature type="repeat" description="TPR" evidence="7">
    <location>
        <begin position="307"/>
        <end position="340"/>
    </location>
</feature>
<feature type="repeat" description="TPR" evidence="7">
    <location>
        <begin position="5"/>
        <end position="38"/>
    </location>
</feature>
<dbReference type="PROSITE" id="PS50293">
    <property type="entry name" value="TPR_REGION"/>
    <property type="match status" value="1"/>
</dbReference>
<dbReference type="InterPro" id="IPR011990">
    <property type="entry name" value="TPR-like_helical_dom_sf"/>
</dbReference>
<keyword evidence="2" id="KW-0677">Repeat</keyword>
<evidence type="ECO:0000256" key="6">
    <source>
        <dbReference type="ARBA" id="ARBA00045590"/>
    </source>
</evidence>
<feature type="domain" description="STI1" evidence="9">
    <location>
        <begin position="135"/>
        <end position="174"/>
    </location>
</feature>
<feature type="repeat" description="TPR" evidence="7">
    <location>
        <begin position="401"/>
        <end position="434"/>
    </location>
</feature>
<evidence type="ECO:0000313" key="12">
    <source>
        <dbReference type="WBParaSite" id="SBAD_0000479301-mRNA-1"/>
    </source>
</evidence>
<feature type="compositionally biased region" description="Polar residues" evidence="8">
    <location>
        <begin position="195"/>
        <end position="211"/>
    </location>
</feature>
<proteinExistence type="predicted"/>
<evidence type="ECO:0000256" key="8">
    <source>
        <dbReference type="SAM" id="MobiDB-lite"/>
    </source>
</evidence>
<dbReference type="AlphaFoldDB" id="A0A183ILV2"/>
<dbReference type="OrthoDB" id="2423701at2759"/>
<dbReference type="WBParaSite" id="SBAD_0000479301-mRNA-1">
    <property type="protein sequence ID" value="SBAD_0000479301-mRNA-1"/>
    <property type="gene ID" value="SBAD_0000479301"/>
</dbReference>
<reference evidence="12" key="1">
    <citation type="submission" date="2016-06" db="UniProtKB">
        <authorList>
            <consortium name="WormBaseParasite"/>
        </authorList>
    </citation>
    <scope>IDENTIFICATION</scope>
</reference>
<comment type="subcellular location">
    <subcellularLocation>
        <location evidence="4">Dynein axonemal particle</location>
    </subcellularLocation>
</comment>
<evidence type="ECO:0000256" key="4">
    <source>
        <dbReference type="ARBA" id="ARBA00024190"/>
    </source>
</evidence>
<gene>
    <name evidence="10" type="ORF">SBAD_LOCUS4598</name>
</gene>
<dbReference type="Pfam" id="PF13181">
    <property type="entry name" value="TPR_8"/>
    <property type="match status" value="1"/>
</dbReference>
<feature type="domain" description="STI1" evidence="9">
    <location>
        <begin position="496"/>
        <end position="535"/>
    </location>
</feature>
<dbReference type="Pfam" id="PF14559">
    <property type="entry name" value="TPR_19"/>
    <property type="match status" value="1"/>
</dbReference>
<dbReference type="FunFam" id="1.25.40.10:FF:000020">
    <property type="entry name" value="Stress-induced phosphoprotein 1"/>
    <property type="match status" value="1"/>
</dbReference>
<comment type="function">
    <text evidence="6">Acts as a co-chaperone for HSP90AA1. Mediates the association of the molecular chaperones HSPA8/HSC70 and HSP90.</text>
</comment>
<dbReference type="EMBL" id="UZAM01008424">
    <property type="protein sequence ID" value="VDP04904.1"/>
    <property type="molecule type" value="Genomic_DNA"/>
</dbReference>
<dbReference type="PANTHER" id="PTHR22904:SF523">
    <property type="entry name" value="STRESS-INDUCED-PHOSPHOPROTEIN 1"/>
    <property type="match status" value="1"/>
</dbReference>
<dbReference type="GO" id="GO:0051879">
    <property type="term" value="F:Hsp90 protein binding"/>
    <property type="evidence" value="ECO:0007669"/>
    <property type="project" value="TreeGrafter"/>
</dbReference>
<dbReference type="SUPFAM" id="SSF48452">
    <property type="entry name" value="TPR-like"/>
    <property type="match status" value="3"/>
</dbReference>
<dbReference type="FunFam" id="1.25.40.10:FF:000027">
    <property type="entry name" value="stress-induced-phosphoprotein 1 isoform X1"/>
    <property type="match status" value="1"/>
</dbReference>
<dbReference type="Gene3D" id="1.25.40.10">
    <property type="entry name" value="Tetratricopeptide repeat domain"/>
    <property type="match status" value="3"/>
</dbReference>
<dbReference type="Gene3D" id="1.10.260.100">
    <property type="match status" value="2"/>
</dbReference>
<dbReference type="PROSITE" id="PS50005">
    <property type="entry name" value="TPR"/>
    <property type="match status" value="6"/>
</dbReference>
<evidence type="ECO:0000259" key="9">
    <source>
        <dbReference type="SMART" id="SM00727"/>
    </source>
</evidence>
<feature type="repeat" description="TPR" evidence="7">
    <location>
        <begin position="367"/>
        <end position="400"/>
    </location>
</feature>
<dbReference type="InterPro" id="IPR019734">
    <property type="entry name" value="TPR_rpt"/>
</dbReference>
<dbReference type="InterPro" id="IPR006636">
    <property type="entry name" value="STI1_HS-bd"/>
</dbReference>
<accession>A0A183ILV2</accession>
<dbReference type="GO" id="GO:0120293">
    <property type="term" value="C:dynein axonemal particle"/>
    <property type="evidence" value="ECO:0007669"/>
    <property type="project" value="UniProtKB-SubCell"/>
</dbReference>
<keyword evidence="1" id="KW-0963">Cytoplasm</keyword>
<evidence type="ECO:0000256" key="1">
    <source>
        <dbReference type="ARBA" id="ARBA00022490"/>
    </source>
</evidence>
<dbReference type="FunFam" id="1.25.40.10:FF:000010">
    <property type="entry name" value="Stress-induced phosphoprotein 1"/>
    <property type="match status" value="1"/>
</dbReference>
<dbReference type="FunFam" id="1.10.260.100:FF:000002">
    <property type="entry name" value="Stress-induced-phosphoprotein 1 (Hsp70/Hsp90-organizing)"/>
    <property type="match status" value="1"/>
</dbReference>
<dbReference type="Pfam" id="PF00515">
    <property type="entry name" value="TPR_1"/>
    <property type="match status" value="1"/>
</dbReference>
<evidence type="ECO:0000313" key="11">
    <source>
        <dbReference type="Proteomes" id="UP000270296"/>
    </source>
</evidence>
<reference evidence="10 11" key="2">
    <citation type="submission" date="2018-11" db="EMBL/GenBank/DDBJ databases">
        <authorList>
            <consortium name="Pathogen Informatics"/>
        </authorList>
    </citation>
    <scope>NUCLEOTIDE SEQUENCE [LARGE SCALE GENOMIC DNA]</scope>
</reference>